<protein>
    <submittedName>
        <fullName evidence="2">Uncharacterized protein</fullName>
    </submittedName>
</protein>
<dbReference type="InParanoid" id="E4V4V3"/>
<keyword evidence="3" id="KW-1185">Reference proteome</keyword>
<evidence type="ECO:0000256" key="1">
    <source>
        <dbReference type="SAM" id="MobiDB-lite"/>
    </source>
</evidence>
<dbReference type="GeneID" id="10025094"/>
<name>E4V4V3_ARTGP</name>
<dbReference type="EMBL" id="DS989829">
    <property type="protein sequence ID" value="EFR05027.1"/>
    <property type="molecule type" value="Genomic_DNA"/>
</dbReference>
<dbReference type="HOGENOM" id="CLU_1532153_0_0_1"/>
<evidence type="ECO:0000313" key="3">
    <source>
        <dbReference type="Proteomes" id="UP000002669"/>
    </source>
</evidence>
<accession>E4V4V3</accession>
<dbReference type="VEuPathDB" id="FungiDB:MGYG_08032"/>
<feature type="region of interest" description="Disordered" evidence="1">
    <location>
        <begin position="1"/>
        <end position="113"/>
    </location>
</feature>
<proteinExistence type="predicted"/>
<organism evidence="3">
    <name type="scientific">Arthroderma gypseum (strain ATCC MYA-4604 / CBS 118893)</name>
    <name type="common">Microsporum gypseum</name>
    <dbReference type="NCBI Taxonomy" id="535722"/>
    <lineage>
        <taxon>Eukaryota</taxon>
        <taxon>Fungi</taxon>
        <taxon>Dikarya</taxon>
        <taxon>Ascomycota</taxon>
        <taxon>Pezizomycotina</taxon>
        <taxon>Eurotiomycetes</taxon>
        <taxon>Eurotiomycetidae</taxon>
        <taxon>Onygenales</taxon>
        <taxon>Arthrodermataceae</taxon>
        <taxon>Nannizzia</taxon>
    </lineage>
</organism>
<dbReference type="AlphaFoldDB" id="E4V4V3"/>
<dbReference type="RefSeq" id="XP_003169862.1">
    <property type="nucleotide sequence ID" value="XM_003169814.1"/>
</dbReference>
<dbReference type="Proteomes" id="UP000002669">
    <property type="component" value="Unassembled WGS sequence"/>
</dbReference>
<sequence length="175" mass="19349">MPSRRRRARLSVSPWTVMRKGERGRRGESAVDVGRAVPRESVRSLSGVCQRESRQAEQEGSGPGGEISRMPAASEKREKRRGRPRPPSRPPETQQGVQLKAQQKHWPYRKYDSSGPGLPASMLDVAEGRWEDAVVDAGDGGARGAMGEDTSEGVRGRRWPAVVRSRALVGRGWPW</sequence>
<reference evidence="3" key="1">
    <citation type="journal article" date="2012" name="MBio">
        <title>Comparative genome analysis of Trichophyton rubrum and related dermatophytes reveals candidate genes involved in infection.</title>
        <authorList>
            <person name="Martinez D.A."/>
            <person name="Oliver B.G."/>
            <person name="Graeser Y."/>
            <person name="Goldberg J.M."/>
            <person name="Li W."/>
            <person name="Martinez-Rossi N.M."/>
            <person name="Monod M."/>
            <person name="Shelest E."/>
            <person name="Barton R.C."/>
            <person name="Birch E."/>
            <person name="Brakhage A.A."/>
            <person name="Chen Z."/>
            <person name="Gurr S.J."/>
            <person name="Heiman D."/>
            <person name="Heitman J."/>
            <person name="Kosti I."/>
            <person name="Rossi A."/>
            <person name="Saif S."/>
            <person name="Samalova M."/>
            <person name="Saunders C.W."/>
            <person name="Shea T."/>
            <person name="Summerbell R.C."/>
            <person name="Xu J."/>
            <person name="Young S."/>
            <person name="Zeng Q."/>
            <person name="Birren B.W."/>
            <person name="Cuomo C.A."/>
            <person name="White T.C."/>
        </authorList>
    </citation>
    <scope>NUCLEOTIDE SEQUENCE [LARGE SCALE GENOMIC DNA]</scope>
    <source>
        <strain evidence="3">ATCC MYA-4604 / CBS 118893</strain>
    </source>
</reference>
<feature type="compositionally biased region" description="Basic and acidic residues" evidence="1">
    <location>
        <begin position="19"/>
        <end position="29"/>
    </location>
</feature>
<gene>
    <name evidence="2" type="ORF">MGYG_08032</name>
</gene>
<evidence type="ECO:0000313" key="2">
    <source>
        <dbReference type="EMBL" id="EFR05027.1"/>
    </source>
</evidence>